<keyword evidence="10 14" id="KW-0046">Antibiotic resistance</keyword>
<keyword evidence="6 14" id="KW-0812">Transmembrane</keyword>
<comment type="similarity">
    <text evidence="2 14">Belongs to the UppP family.</text>
</comment>
<evidence type="ECO:0000256" key="6">
    <source>
        <dbReference type="ARBA" id="ARBA00022692"/>
    </source>
</evidence>
<dbReference type="GO" id="GO:0071555">
    <property type="term" value="P:cell wall organization"/>
    <property type="evidence" value="ECO:0007669"/>
    <property type="project" value="UniProtKB-KW"/>
</dbReference>
<evidence type="ECO:0000256" key="13">
    <source>
        <dbReference type="ARBA" id="ARBA00047594"/>
    </source>
</evidence>
<evidence type="ECO:0000256" key="14">
    <source>
        <dbReference type="HAMAP-Rule" id="MF_01006"/>
    </source>
</evidence>
<proteinExistence type="inferred from homology"/>
<evidence type="ECO:0000256" key="1">
    <source>
        <dbReference type="ARBA" id="ARBA00004651"/>
    </source>
</evidence>
<organism evidence="15">
    <name type="scientific">candidate division WOR-3 bacterium</name>
    <dbReference type="NCBI Taxonomy" id="2052148"/>
    <lineage>
        <taxon>Bacteria</taxon>
        <taxon>Bacteria division WOR-3</taxon>
    </lineage>
</organism>
<evidence type="ECO:0000256" key="3">
    <source>
        <dbReference type="ARBA" id="ARBA00012374"/>
    </source>
</evidence>
<keyword evidence="5 14" id="KW-1003">Cell membrane</keyword>
<keyword evidence="14" id="KW-0573">Peptidoglycan synthesis</keyword>
<dbReference type="EMBL" id="DTGD01000129">
    <property type="protein sequence ID" value="HGB35945.1"/>
    <property type="molecule type" value="Genomic_DNA"/>
</dbReference>
<reference evidence="15" key="1">
    <citation type="journal article" date="2020" name="mSystems">
        <title>Genome- and Community-Level Interaction Insights into Carbon Utilization and Element Cycling Functions of Hydrothermarchaeota in Hydrothermal Sediment.</title>
        <authorList>
            <person name="Zhou Z."/>
            <person name="Liu Y."/>
            <person name="Xu W."/>
            <person name="Pan J."/>
            <person name="Luo Z.H."/>
            <person name="Li M."/>
        </authorList>
    </citation>
    <scope>NUCLEOTIDE SEQUENCE [LARGE SCALE GENOMIC DNA]</scope>
    <source>
        <strain evidence="15">SpSt-754</strain>
    </source>
</reference>
<feature type="transmembrane region" description="Helical" evidence="14">
    <location>
        <begin position="72"/>
        <end position="92"/>
    </location>
</feature>
<keyword evidence="14" id="KW-0961">Cell wall biogenesis/degradation</keyword>
<comment type="caution">
    <text evidence="15">The sequence shown here is derived from an EMBL/GenBank/DDBJ whole genome shotgun (WGS) entry which is preliminary data.</text>
</comment>
<evidence type="ECO:0000256" key="7">
    <source>
        <dbReference type="ARBA" id="ARBA00022801"/>
    </source>
</evidence>
<feature type="transmembrane region" description="Helical" evidence="14">
    <location>
        <begin position="202"/>
        <end position="222"/>
    </location>
</feature>
<gene>
    <name evidence="14" type="primary">uppP</name>
    <name evidence="15" type="ORF">ENV38_03470</name>
</gene>
<comment type="subcellular location">
    <subcellularLocation>
        <location evidence="1 14">Cell membrane</location>
        <topology evidence="1 14">Multi-pass membrane protein</topology>
    </subcellularLocation>
</comment>
<feature type="transmembrane region" description="Helical" evidence="14">
    <location>
        <begin position="170"/>
        <end position="190"/>
    </location>
</feature>
<dbReference type="AlphaFoldDB" id="A0A7V3KNJ1"/>
<protein>
    <recommendedName>
        <fullName evidence="4 14">Undecaprenyl-diphosphatase</fullName>
        <ecNumber evidence="3 14">3.6.1.27</ecNumber>
    </recommendedName>
    <alternativeName>
        <fullName evidence="12 14">Bacitracin resistance protein</fullName>
    </alternativeName>
    <alternativeName>
        <fullName evidence="11 14">Undecaprenyl pyrophosphate phosphatase</fullName>
    </alternativeName>
</protein>
<evidence type="ECO:0000256" key="12">
    <source>
        <dbReference type="ARBA" id="ARBA00032932"/>
    </source>
</evidence>
<evidence type="ECO:0000256" key="8">
    <source>
        <dbReference type="ARBA" id="ARBA00022989"/>
    </source>
</evidence>
<dbReference type="Pfam" id="PF02673">
    <property type="entry name" value="BacA"/>
    <property type="match status" value="1"/>
</dbReference>
<dbReference type="GO" id="GO:0046677">
    <property type="term" value="P:response to antibiotic"/>
    <property type="evidence" value="ECO:0007669"/>
    <property type="project" value="UniProtKB-UniRule"/>
</dbReference>
<comment type="catalytic activity">
    <reaction evidence="13 14">
        <text>di-trans,octa-cis-undecaprenyl diphosphate + H2O = di-trans,octa-cis-undecaprenyl phosphate + phosphate + H(+)</text>
        <dbReference type="Rhea" id="RHEA:28094"/>
        <dbReference type="ChEBI" id="CHEBI:15377"/>
        <dbReference type="ChEBI" id="CHEBI:15378"/>
        <dbReference type="ChEBI" id="CHEBI:43474"/>
        <dbReference type="ChEBI" id="CHEBI:58405"/>
        <dbReference type="ChEBI" id="CHEBI:60392"/>
        <dbReference type="EC" id="3.6.1.27"/>
    </reaction>
</comment>
<feature type="transmembrane region" description="Helical" evidence="14">
    <location>
        <begin position="133"/>
        <end position="150"/>
    </location>
</feature>
<feature type="transmembrane region" description="Helical" evidence="14">
    <location>
        <begin position="43"/>
        <end position="60"/>
    </location>
</feature>
<comment type="miscellaneous">
    <text evidence="14">Bacitracin is thought to be involved in the inhibition of peptidoglycan synthesis by sequestering undecaprenyl diphosphate, thereby reducing the pool of lipid carrier available.</text>
</comment>
<dbReference type="GO" id="GO:0005886">
    <property type="term" value="C:plasma membrane"/>
    <property type="evidence" value="ECO:0007669"/>
    <property type="project" value="UniProtKB-SubCell"/>
</dbReference>
<keyword evidence="8 14" id="KW-1133">Transmembrane helix</keyword>
<comment type="function">
    <text evidence="14">Catalyzes the dephosphorylation of undecaprenyl diphosphate (UPP). Confers resistance to bacitracin.</text>
</comment>
<dbReference type="EC" id="3.6.1.27" evidence="3 14"/>
<keyword evidence="14" id="KW-0133">Cell shape</keyword>
<evidence type="ECO:0000256" key="10">
    <source>
        <dbReference type="ARBA" id="ARBA00023251"/>
    </source>
</evidence>
<sequence>MKNFLIGVIQGITEFLPISSSGHLVLAQKLLGIEKPGIELELTLHLATLFAVLLFFWNDIKKLFVREKLIRHPIFLLFIGSIPAGFVGILFKDKIETYFETVEYLPYFFILNSFILLSTTLRKKFDKEIITPLTAFIIGIAQAIAILPGVSRSGSTVSTALLLGIVPQTAFSFSFLLSIPAIGGAFLLNLKEFAAKDLSTLILPFLSAFLTGLGSLTILRKIVKMKKIYYFGIYTLLLAILILLFLH</sequence>
<keyword evidence="9 14" id="KW-0472">Membrane</keyword>
<dbReference type="GO" id="GO:0050380">
    <property type="term" value="F:undecaprenyl-diphosphatase activity"/>
    <property type="evidence" value="ECO:0007669"/>
    <property type="project" value="UniProtKB-UniRule"/>
</dbReference>
<evidence type="ECO:0000256" key="9">
    <source>
        <dbReference type="ARBA" id="ARBA00023136"/>
    </source>
</evidence>
<dbReference type="PANTHER" id="PTHR30622:SF4">
    <property type="entry name" value="UNDECAPRENYL-DIPHOSPHATASE"/>
    <property type="match status" value="1"/>
</dbReference>
<feature type="transmembrane region" description="Helical" evidence="14">
    <location>
        <begin position="228"/>
        <end position="246"/>
    </location>
</feature>
<evidence type="ECO:0000256" key="5">
    <source>
        <dbReference type="ARBA" id="ARBA00022475"/>
    </source>
</evidence>
<evidence type="ECO:0000256" key="4">
    <source>
        <dbReference type="ARBA" id="ARBA00021581"/>
    </source>
</evidence>
<evidence type="ECO:0000256" key="11">
    <source>
        <dbReference type="ARBA" id="ARBA00032707"/>
    </source>
</evidence>
<dbReference type="PANTHER" id="PTHR30622">
    <property type="entry name" value="UNDECAPRENYL-DIPHOSPHATASE"/>
    <property type="match status" value="1"/>
</dbReference>
<feature type="transmembrane region" description="Helical" evidence="14">
    <location>
        <begin position="104"/>
        <end position="121"/>
    </location>
</feature>
<dbReference type="HAMAP" id="MF_01006">
    <property type="entry name" value="Undec_diphosphatase"/>
    <property type="match status" value="1"/>
</dbReference>
<evidence type="ECO:0000313" key="15">
    <source>
        <dbReference type="EMBL" id="HGB35945.1"/>
    </source>
</evidence>
<name>A0A7V3KNJ1_UNCW3</name>
<dbReference type="GO" id="GO:0008360">
    <property type="term" value="P:regulation of cell shape"/>
    <property type="evidence" value="ECO:0007669"/>
    <property type="project" value="UniProtKB-KW"/>
</dbReference>
<keyword evidence="7 14" id="KW-0378">Hydrolase</keyword>
<dbReference type="InterPro" id="IPR003824">
    <property type="entry name" value="UppP"/>
</dbReference>
<dbReference type="GO" id="GO:0009252">
    <property type="term" value="P:peptidoglycan biosynthetic process"/>
    <property type="evidence" value="ECO:0007669"/>
    <property type="project" value="UniProtKB-KW"/>
</dbReference>
<evidence type="ECO:0000256" key="2">
    <source>
        <dbReference type="ARBA" id="ARBA00010621"/>
    </source>
</evidence>
<accession>A0A7V3KNJ1</accession>